<accession>A0A0E9PXN2</accession>
<sequence length="64" mass="7206">MYKVQYYHGDIQSARELGPYKCQSMVLKALRPGATYVVQVSAQDQLVGQRSDWSEPVSATVQSR</sequence>
<dbReference type="CDD" id="cd00063">
    <property type="entry name" value="FN3"/>
    <property type="match status" value="1"/>
</dbReference>
<dbReference type="PROSITE" id="PS50853">
    <property type="entry name" value="FN3"/>
    <property type="match status" value="1"/>
</dbReference>
<organism evidence="2">
    <name type="scientific">Anguilla anguilla</name>
    <name type="common">European freshwater eel</name>
    <name type="synonym">Muraena anguilla</name>
    <dbReference type="NCBI Taxonomy" id="7936"/>
    <lineage>
        <taxon>Eukaryota</taxon>
        <taxon>Metazoa</taxon>
        <taxon>Chordata</taxon>
        <taxon>Craniata</taxon>
        <taxon>Vertebrata</taxon>
        <taxon>Euteleostomi</taxon>
        <taxon>Actinopterygii</taxon>
        <taxon>Neopterygii</taxon>
        <taxon>Teleostei</taxon>
        <taxon>Anguilliformes</taxon>
        <taxon>Anguillidae</taxon>
        <taxon>Anguilla</taxon>
    </lineage>
</organism>
<evidence type="ECO:0000259" key="1">
    <source>
        <dbReference type="PROSITE" id="PS50853"/>
    </source>
</evidence>
<dbReference type="EMBL" id="GBXM01099201">
    <property type="protein sequence ID" value="JAH09376.1"/>
    <property type="molecule type" value="Transcribed_RNA"/>
</dbReference>
<dbReference type="AlphaFoldDB" id="A0A0E9PXN2"/>
<evidence type="ECO:0000313" key="2">
    <source>
        <dbReference type="EMBL" id="JAH09376.1"/>
    </source>
</evidence>
<dbReference type="InterPro" id="IPR013783">
    <property type="entry name" value="Ig-like_fold"/>
</dbReference>
<dbReference type="InterPro" id="IPR003961">
    <property type="entry name" value="FN3_dom"/>
</dbReference>
<proteinExistence type="predicted"/>
<dbReference type="SUPFAM" id="SSF49265">
    <property type="entry name" value="Fibronectin type III"/>
    <property type="match status" value="1"/>
</dbReference>
<dbReference type="InterPro" id="IPR036116">
    <property type="entry name" value="FN3_sf"/>
</dbReference>
<reference evidence="2" key="2">
    <citation type="journal article" date="2015" name="Fish Shellfish Immunol.">
        <title>Early steps in the European eel (Anguilla anguilla)-Vibrio vulnificus interaction in the gills: Role of the RtxA13 toxin.</title>
        <authorList>
            <person name="Callol A."/>
            <person name="Pajuelo D."/>
            <person name="Ebbesson L."/>
            <person name="Teles M."/>
            <person name="MacKenzie S."/>
            <person name="Amaro C."/>
        </authorList>
    </citation>
    <scope>NUCLEOTIDE SEQUENCE</scope>
</reference>
<dbReference type="Gene3D" id="2.60.40.10">
    <property type="entry name" value="Immunoglobulins"/>
    <property type="match status" value="1"/>
</dbReference>
<reference evidence="2" key="1">
    <citation type="submission" date="2014-11" db="EMBL/GenBank/DDBJ databases">
        <authorList>
            <person name="Amaro Gonzalez C."/>
        </authorList>
    </citation>
    <scope>NUCLEOTIDE SEQUENCE</scope>
</reference>
<protein>
    <recommendedName>
        <fullName evidence="1">Fibronectin type-III domain-containing protein</fullName>
    </recommendedName>
</protein>
<name>A0A0E9PXN2_ANGAN</name>
<feature type="domain" description="Fibronectin type-III" evidence="1">
    <location>
        <begin position="1"/>
        <end position="64"/>
    </location>
</feature>